<dbReference type="Pfam" id="PF01926">
    <property type="entry name" value="MMR_HSR1"/>
    <property type="match status" value="1"/>
</dbReference>
<keyword evidence="1" id="KW-0547">Nucleotide-binding</keyword>
<evidence type="ECO:0000313" key="6">
    <source>
        <dbReference type="EMBL" id="QCT06926.1"/>
    </source>
</evidence>
<dbReference type="Gene3D" id="3.40.50.11420">
    <property type="match status" value="1"/>
</dbReference>
<dbReference type="InterPro" id="IPR027417">
    <property type="entry name" value="P-loop_NTPase"/>
</dbReference>
<dbReference type="GO" id="GO:0002098">
    <property type="term" value="P:tRNA wobble uridine modification"/>
    <property type="evidence" value="ECO:0007669"/>
    <property type="project" value="TreeGrafter"/>
</dbReference>
<sequence length="395" mass="44200">MNTTPKSNRLHIAFFGNCNAGKSSVVNAFTNQKLSVVSNVFGTTTDPVSKSMELLPIGPVEIIDTPGFDDNSDLGKLRVEKTFQILRKTDVAILVIDITKGKNDFDRKLISLFKEKNIPYIVVYNKTDLQKLDKLSNNEIMVSATENIGINDLREKVAHFVKVEDKKIIGDKLNEGDIAILVVPIDKSAPKGRLILPQQQTIRDIIDSNCTAIVCKEDKITETINNLKKKPKVVITDSQVFKKANADTPKDIYLTSFSILMARYKGFLATAVKGAKSISDLNDGDKILIAEGCTHHRQCEDIGTVKLPKWLNNFTNKNIEIDFCSGTEFPNDLGKYKLVIHCGGCMLNEREVQSRMNMAIKQNVPFTNYGTSIAYMQGILERSLEIFPEFLEFIK</sequence>
<dbReference type="InterPro" id="IPR040644">
    <property type="entry name" value="HydF_tetramer"/>
</dbReference>
<dbReference type="Pfam" id="PF18128">
    <property type="entry name" value="HydF_dimer"/>
    <property type="match status" value="1"/>
</dbReference>
<evidence type="ECO:0000259" key="3">
    <source>
        <dbReference type="Pfam" id="PF01926"/>
    </source>
</evidence>
<evidence type="ECO:0000256" key="1">
    <source>
        <dbReference type="ARBA" id="ARBA00022741"/>
    </source>
</evidence>
<dbReference type="OrthoDB" id="9811338at2"/>
<dbReference type="Gene3D" id="3.40.50.11410">
    <property type="match status" value="1"/>
</dbReference>
<dbReference type="Pfam" id="PF18133">
    <property type="entry name" value="HydF_tetramer"/>
    <property type="match status" value="1"/>
</dbReference>
<evidence type="ECO:0000313" key="7">
    <source>
        <dbReference type="Proteomes" id="UP000301475"/>
    </source>
</evidence>
<reference evidence="6 7" key="1">
    <citation type="submission" date="2019-04" db="EMBL/GenBank/DDBJ databases">
        <authorList>
            <person name="Embree M."/>
            <person name="Gaffney J.R."/>
        </authorList>
    </citation>
    <scope>NUCLEOTIDE SEQUENCE [LARGE SCALE GENOMIC DNA]</scope>
    <source>
        <strain evidence="6 7">JE7A12</strain>
    </source>
</reference>
<name>A0A4P8XV28_9FIRM</name>
<accession>A0A4P8XV28</accession>
<dbReference type="InterPro" id="IPR006073">
    <property type="entry name" value="GTP-bd"/>
</dbReference>
<dbReference type="GO" id="GO:0005737">
    <property type="term" value="C:cytoplasm"/>
    <property type="evidence" value="ECO:0007669"/>
    <property type="project" value="TreeGrafter"/>
</dbReference>
<dbReference type="AlphaFoldDB" id="A0A4P8XV28"/>
<dbReference type="CDD" id="cd00880">
    <property type="entry name" value="Era_like"/>
    <property type="match status" value="1"/>
</dbReference>
<protein>
    <submittedName>
        <fullName evidence="6">[FeFe] hydrogenase H-cluster maturation GTPase HydF</fullName>
    </submittedName>
</protein>
<gene>
    <name evidence="6" type="primary">hydF</name>
    <name evidence="6" type="ORF">E5Z56_05915</name>
</gene>
<dbReference type="Proteomes" id="UP000301475">
    <property type="component" value="Chromosome"/>
</dbReference>
<dbReference type="KEGG" id="ruj:E5Z56_05915"/>
<dbReference type="PANTHER" id="PTHR42714">
    <property type="entry name" value="TRNA MODIFICATION GTPASE GTPBP3"/>
    <property type="match status" value="1"/>
</dbReference>
<dbReference type="NCBIfam" id="TIGR03918">
    <property type="entry name" value="GTP_HydF"/>
    <property type="match status" value="1"/>
</dbReference>
<dbReference type="Gene3D" id="3.40.50.300">
    <property type="entry name" value="P-loop containing nucleotide triphosphate hydrolases"/>
    <property type="match status" value="1"/>
</dbReference>
<dbReference type="SUPFAM" id="SSF52540">
    <property type="entry name" value="P-loop containing nucleoside triphosphate hydrolases"/>
    <property type="match status" value="1"/>
</dbReference>
<feature type="domain" description="G" evidence="3">
    <location>
        <begin position="11"/>
        <end position="126"/>
    </location>
</feature>
<evidence type="ECO:0000259" key="4">
    <source>
        <dbReference type="Pfam" id="PF18128"/>
    </source>
</evidence>
<organism evidence="6 7">
    <name type="scientific">Ruminococcus bovis</name>
    <dbReference type="NCBI Taxonomy" id="2564099"/>
    <lineage>
        <taxon>Bacteria</taxon>
        <taxon>Bacillati</taxon>
        <taxon>Bacillota</taxon>
        <taxon>Clostridia</taxon>
        <taxon>Eubacteriales</taxon>
        <taxon>Oscillospiraceae</taxon>
        <taxon>Ruminococcus</taxon>
    </lineage>
</organism>
<dbReference type="GO" id="GO:0005525">
    <property type="term" value="F:GTP binding"/>
    <property type="evidence" value="ECO:0007669"/>
    <property type="project" value="UniProtKB-KW"/>
</dbReference>
<dbReference type="InterPro" id="IPR005225">
    <property type="entry name" value="Small_GTP-bd"/>
</dbReference>
<feature type="domain" description="Hydrogen maturase F dimerization" evidence="4">
    <location>
        <begin position="168"/>
        <end position="266"/>
    </location>
</feature>
<keyword evidence="7" id="KW-1185">Reference proteome</keyword>
<dbReference type="InterPro" id="IPR041606">
    <property type="entry name" value="HydF_dimer"/>
</dbReference>
<evidence type="ECO:0000256" key="2">
    <source>
        <dbReference type="ARBA" id="ARBA00023134"/>
    </source>
</evidence>
<dbReference type="GO" id="GO:0030488">
    <property type="term" value="P:tRNA methylation"/>
    <property type="evidence" value="ECO:0007669"/>
    <property type="project" value="TreeGrafter"/>
</dbReference>
<proteinExistence type="predicted"/>
<dbReference type="EMBL" id="CP039381">
    <property type="protein sequence ID" value="QCT06926.1"/>
    <property type="molecule type" value="Genomic_DNA"/>
</dbReference>
<dbReference type="PANTHER" id="PTHR42714:SF6">
    <property type="entry name" value="TRANSLATION INITIATION FACTOR IF-2"/>
    <property type="match status" value="1"/>
</dbReference>
<dbReference type="InterPro" id="IPR023873">
    <property type="entry name" value="FeFe-hyd_GTPase_HydF"/>
</dbReference>
<feature type="domain" description="Hydrogen maturase F tetramerization" evidence="5">
    <location>
        <begin position="270"/>
        <end position="386"/>
    </location>
</feature>
<evidence type="ECO:0000259" key="5">
    <source>
        <dbReference type="Pfam" id="PF18133"/>
    </source>
</evidence>
<keyword evidence="2" id="KW-0342">GTP-binding</keyword>
<dbReference type="RefSeq" id="WP_138157004.1">
    <property type="nucleotide sequence ID" value="NZ_CP039381.1"/>
</dbReference>
<dbReference type="NCBIfam" id="TIGR00231">
    <property type="entry name" value="small_GTP"/>
    <property type="match status" value="1"/>
</dbReference>